<keyword evidence="4" id="KW-0805">Transcription regulation</keyword>
<evidence type="ECO:0000259" key="10">
    <source>
        <dbReference type="PROSITE" id="PS50157"/>
    </source>
</evidence>
<proteinExistence type="predicted"/>
<feature type="compositionally biased region" description="Low complexity" evidence="8">
    <location>
        <begin position="288"/>
        <end position="309"/>
    </location>
</feature>
<dbReference type="SMART" id="SM00355">
    <property type="entry name" value="ZnF_C2H2"/>
    <property type="match status" value="2"/>
</dbReference>
<reference evidence="11" key="1">
    <citation type="journal article" date="2021" name="Nat. Commun.">
        <title>Genetic determinants of endophytism in the Arabidopsis root mycobiome.</title>
        <authorList>
            <person name="Mesny F."/>
            <person name="Miyauchi S."/>
            <person name="Thiergart T."/>
            <person name="Pickel B."/>
            <person name="Atanasova L."/>
            <person name="Karlsson M."/>
            <person name="Huettel B."/>
            <person name="Barry K.W."/>
            <person name="Haridas S."/>
            <person name="Chen C."/>
            <person name="Bauer D."/>
            <person name="Andreopoulos W."/>
            <person name="Pangilinan J."/>
            <person name="LaButti K."/>
            <person name="Riley R."/>
            <person name="Lipzen A."/>
            <person name="Clum A."/>
            <person name="Drula E."/>
            <person name="Henrissat B."/>
            <person name="Kohler A."/>
            <person name="Grigoriev I.V."/>
            <person name="Martin F.M."/>
            <person name="Hacquard S."/>
        </authorList>
    </citation>
    <scope>NUCLEOTIDE SEQUENCE</scope>
    <source>
        <strain evidence="11">MPI-CAGE-AT-0023</strain>
    </source>
</reference>
<dbReference type="AlphaFoldDB" id="A0A9P9GKL8"/>
<dbReference type="GO" id="GO:0006351">
    <property type="term" value="P:DNA-templated transcription"/>
    <property type="evidence" value="ECO:0007669"/>
    <property type="project" value="InterPro"/>
</dbReference>
<evidence type="ECO:0000256" key="7">
    <source>
        <dbReference type="PROSITE-ProRule" id="PRU00042"/>
    </source>
</evidence>
<dbReference type="Gene3D" id="4.10.240.10">
    <property type="entry name" value="Zn(2)-C6 fungal-type DNA-binding domain"/>
    <property type="match status" value="1"/>
</dbReference>
<name>A0A9P9GKL8_FUSRE</name>
<dbReference type="InterPro" id="IPR036236">
    <property type="entry name" value="Znf_C2H2_sf"/>
</dbReference>
<dbReference type="OrthoDB" id="1405595at2759"/>
<keyword evidence="3" id="KW-0862">Zinc</keyword>
<dbReference type="Pfam" id="PF04082">
    <property type="entry name" value="Fungal_trans"/>
    <property type="match status" value="1"/>
</dbReference>
<dbReference type="SUPFAM" id="SSF57701">
    <property type="entry name" value="Zn2/Cys6 DNA-binding domain"/>
    <property type="match status" value="1"/>
</dbReference>
<keyword evidence="5" id="KW-0804">Transcription</keyword>
<evidence type="ECO:0000256" key="6">
    <source>
        <dbReference type="ARBA" id="ARBA00023242"/>
    </source>
</evidence>
<sequence>MSFLCSDCGATYARDEHLQRHQRRHLGIRPYNCQECNSTFTRKDTLNQHLLTHDPTRMTRKSRRVAYVPKACISCARSKQRCDGRSPCGRCSLKTLDCFYRPLPQKRKTSPSGASAQSASSSERDRLLHNALPPFQGQPRPFTLDSTLSVHSRASEAVDELPSVSTDVGSTSIEMPLDSDQETCPTSVFGQPANSNGAFVDNRPFEAQGLDFQDCMSLGIDLPWSSTMHSMLDNPLLELPHPMTFFFRSPIEVLRQADAHDIPSQMDSEPLVHQLECEVPTPSFTQSLAISSSQAQSSQTSPETTSHTSLSNDVDLEPWRAEDYGHVPYITNEAYDLMTSTFKQLNSDNAYCIPFTNKHLPSLQHMQIYMQVYFEEFHPVFPLLHKATFSPTKDDWLLSLAVSSIGCLLSKAIQSREVYPIMQEFLRRAIHIQSSVAEHAVSQDWQAWIKAELELVDSQQVGFFAFSSTIPIDFLQFPMPVNDSVWDTSSPETWKHSLAEDSSSQHFISLRQVLLGLYRYREVPRRLDAFNSLLLVMGISNDLSWLRHAHVYLKILQRHVETLPPTALTRTTLSNLQMVSLLTYFPTREVIAFGRWRVTEIQHSMVTNKLKRWMCNPRSAREALVNACSVWSQIRLSRTNAQHEAPALLHSAISIWALVEHSDQFDLGNLEGLSILRLDNLNQDVQSWAAGTEKKRLYLSGVGFLGHLGAVARLISETA</sequence>
<dbReference type="Pfam" id="PF00096">
    <property type="entry name" value="zf-C2H2"/>
    <property type="match status" value="2"/>
</dbReference>
<evidence type="ECO:0000259" key="9">
    <source>
        <dbReference type="PROSITE" id="PS50048"/>
    </source>
</evidence>
<dbReference type="Pfam" id="PF00172">
    <property type="entry name" value="Zn_clus"/>
    <property type="match status" value="1"/>
</dbReference>
<dbReference type="GeneID" id="70228079"/>
<dbReference type="GO" id="GO:0000981">
    <property type="term" value="F:DNA-binding transcription factor activity, RNA polymerase II-specific"/>
    <property type="evidence" value="ECO:0007669"/>
    <property type="project" value="InterPro"/>
</dbReference>
<dbReference type="Proteomes" id="UP000720189">
    <property type="component" value="Unassembled WGS sequence"/>
</dbReference>
<feature type="domain" description="C2H2-type" evidence="10">
    <location>
        <begin position="3"/>
        <end position="30"/>
    </location>
</feature>
<dbReference type="Gene3D" id="3.30.160.60">
    <property type="entry name" value="Classic Zinc Finger"/>
    <property type="match status" value="2"/>
</dbReference>
<dbReference type="PANTHER" id="PTHR47660:SF2">
    <property type="entry name" value="TRANSCRIPTION FACTOR WITH C2H2 AND ZN(2)-CYS(6) DNA BINDING DOMAIN (EUROFUNG)"/>
    <property type="match status" value="1"/>
</dbReference>
<dbReference type="FunFam" id="3.30.160.60:FF:002343">
    <property type="entry name" value="Zinc finger protein 33A"/>
    <property type="match status" value="1"/>
</dbReference>
<dbReference type="SUPFAM" id="SSF57667">
    <property type="entry name" value="beta-beta-alpha zinc fingers"/>
    <property type="match status" value="1"/>
</dbReference>
<dbReference type="PROSITE" id="PS50048">
    <property type="entry name" value="ZN2_CY6_FUNGAL_2"/>
    <property type="match status" value="1"/>
</dbReference>
<dbReference type="PROSITE" id="PS50157">
    <property type="entry name" value="ZINC_FINGER_C2H2_2"/>
    <property type="match status" value="2"/>
</dbReference>
<feature type="domain" description="Zn(2)-C6 fungal-type" evidence="9">
    <location>
        <begin position="71"/>
        <end position="100"/>
    </location>
</feature>
<evidence type="ECO:0000256" key="3">
    <source>
        <dbReference type="ARBA" id="ARBA00022833"/>
    </source>
</evidence>
<feature type="domain" description="C2H2-type" evidence="10">
    <location>
        <begin position="31"/>
        <end position="58"/>
    </location>
</feature>
<evidence type="ECO:0000256" key="1">
    <source>
        <dbReference type="ARBA" id="ARBA00022723"/>
    </source>
</evidence>
<protein>
    <submittedName>
        <fullName evidence="11">Uncharacterized protein</fullName>
    </submittedName>
</protein>
<evidence type="ECO:0000256" key="2">
    <source>
        <dbReference type="ARBA" id="ARBA00022771"/>
    </source>
</evidence>
<gene>
    <name evidence="11" type="ORF">BKA55DRAFT_677889</name>
</gene>
<evidence type="ECO:0000256" key="5">
    <source>
        <dbReference type="ARBA" id="ARBA00023163"/>
    </source>
</evidence>
<dbReference type="InterPro" id="IPR001138">
    <property type="entry name" value="Zn2Cys6_DnaBD"/>
</dbReference>
<dbReference type="GO" id="GO:0003677">
    <property type="term" value="F:DNA binding"/>
    <property type="evidence" value="ECO:0007669"/>
    <property type="project" value="InterPro"/>
</dbReference>
<dbReference type="InterPro" id="IPR007219">
    <property type="entry name" value="XnlR_reg_dom"/>
</dbReference>
<dbReference type="RefSeq" id="XP_046046195.1">
    <property type="nucleotide sequence ID" value="XM_046198125.1"/>
</dbReference>
<dbReference type="SMART" id="SM00066">
    <property type="entry name" value="GAL4"/>
    <property type="match status" value="1"/>
</dbReference>
<organism evidence="11 12">
    <name type="scientific">Fusarium redolens</name>
    <dbReference type="NCBI Taxonomy" id="48865"/>
    <lineage>
        <taxon>Eukaryota</taxon>
        <taxon>Fungi</taxon>
        <taxon>Dikarya</taxon>
        <taxon>Ascomycota</taxon>
        <taxon>Pezizomycotina</taxon>
        <taxon>Sordariomycetes</taxon>
        <taxon>Hypocreomycetidae</taxon>
        <taxon>Hypocreales</taxon>
        <taxon>Nectriaceae</taxon>
        <taxon>Fusarium</taxon>
        <taxon>Fusarium redolens species complex</taxon>
    </lineage>
</organism>
<accession>A0A9P9GKL8</accession>
<keyword evidence="1" id="KW-0479">Metal-binding</keyword>
<dbReference type="PROSITE" id="PS00463">
    <property type="entry name" value="ZN2_CY6_FUNGAL_1"/>
    <property type="match status" value="1"/>
</dbReference>
<dbReference type="InterPro" id="IPR013087">
    <property type="entry name" value="Znf_C2H2_type"/>
</dbReference>
<dbReference type="PROSITE" id="PS00028">
    <property type="entry name" value="ZINC_FINGER_C2H2_1"/>
    <property type="match status" value="2"/>
</dbReference>
<dbReference type="EMBL" id="JAGMUX010000013">
    <property type="protein sequence ID" value="KAH7240681.1"/>
    <property type="molecule type" value="Genomic_DNA"/>
</dbReference>
<comment type="caution">
    <text evidence="11">The sequence shown here is derived from an EMBL/GenBank/DDBJ whole genome shotgun (WGS) entry which is preliminary data.</text>
</comment>
<evidence type="ECO:0000256" key="8">
    <source>
        <dbReference type="SAM" id="MobiDB-lite"/>
    </source>
</evidence>
<dbReference type="PANTHER" id="PTHR47660">
    <property type="entry name" value="TRANSCRIPTION FACTOR WITH C2H2 AND ZN(2)-CYS(6) DNA BINDING DOMAIN (EUROFUNG)-RELATED-RELATED"/>
    <property type="match status" value="1"/>
</dbReference>
<evidence type="ECO:0000313" key="11">
    <source>
        <dbReference type="EMBL" id="KAH7240681.1"/>
    </source>
</evidence>
<dbReference type="InterPro" id="IPR036864">
    <property type="entry name" value="Zn2-C6_fun-type_DNA-bd_sf"/>
</dbReference>
<dbReference type="CDD" id="cd12148">
    <property type="entry name" value="fungal_TF_MHR"/>
    <property type="match status" value="1"/>
</dbReference>
<keyword evidence="12" id="KW-1185">Reference proteome</keyword>
<dbReference type="GO" id="GO:0008270">
    <property type="term" value="F:zinc ion binding"/>
    <property type="evidence" value="ECO:0007669"/>
    <property type="project" value="UniProtKB-KW"/>
</dbReference>
<keyword evidence="2 7" id="KW-0863">Zinc-finger</keyword>
<evidence type="ECO:0000313" key="12">
    <source>
        <dbReference type="Proteomes" id="UP000720189"/>
    </source>
</evidence>
<evidence type="ECO:0000256" key="4">
    <source>
        <dbReference type="ARBA" id="ARBA00023015"/>
    </source>
</evidence>
<feature type="region of interest" description="Disordered" evidence="8">
    <location>
        <begin position="288"/>
        <end position="312"/>
    </location>
</feature>
<dbReference type="CDD" id="cd00067">
    <property type="entry name" value="GAL4"/>
    <property type="match status" value="1"/>
</dbReference>
<keyword evidence="6" id="KW-0539">Nucleus</keyword>